<dbReference type="Proteomes" id="UP001195483">
    <property type="component" value="Unassembled WGS sequence"/>
</dbReference>
<gene>
    <name evidence="1" type="ORF">CHS0354_008850</name>
</gene>
<comment type="caution">
    <text evidence="1">The sequence shown here is derived from an EMBL/GenBank/DDBJ whole genome shotgun (WGS) entry which is preliminary data.</text>
</comment>
<name>A0AAE0VY46_9BIVA</name>
<reference evidence="1" key="3">
    <citation type="submission" date="2023-05" db="EMBL/GenBank/DDBJ databases">
        <authorList>
            <person name="Smith C.H."/>
        </authorList>
    </citation>
    <scope>NUCLEOTIDE SEQUENCE</scope>
    <source>
        <strain evidence="1">CHS0354</strain>
        <tissue evidence="1">Mantle</tissue>
    </source>
</reference>
<organism evidence="1 2">
    <name type="scientific">Potamilus streckersoni</name>
    <dbReference type="NCBI Taxonomy" id="2493646"/>
    <lineage>
        <taxon>Eukaryota</taxon>
        <taxon>Metazoa</taxon>
        <taxon>Spiralia</taxon>
        <taxon>Lophotrochozoa</taxon>
        <taxon>Mollusca</taxon>
        <taxon>Bivalvia</taxon>
        <taxon>Autobranchia</taxon>
        <taxon>Heteroconchia</taxon>
        <taxon>Palaeoheterodonta</taxon>
        <taxon>Unionida</taxon>
        <taxon>Unionoidea</taxon>
        <taxon>Unionidae</taxon>
        <taxon>Ambleminae</taxon>
        <taxon>Lampsilini</taxon>
        <taxon>Potamilus</taxon>
    </lineage>
</organism>
<reference evidence="1" key="1">
    <citation type="journal article" date="2021" name="Genome Biol. Evol.">
        <title>A High-Quality Reference Genome for a Parasitic Bivalve with Doubly Uniparental Inheritance (Bivalvia: Unionida).</title>
        <authorList>
            <person name="Smith C.H."/>
        </authorList>
    </citation>
    <scope>NUCLEOTIDE SEQUENCE</scope>
    <source>
        <strain evidence="1">CHS0354</strain>
    </source>
</reference>
<reference evidence="1" key="2">
    <citation type="journal article" date="2021" name="Genome Biol. Evol.">
        <title>Developing a high-quality reference genome for a parasitic bivalve with doubly uniparental inheritance (Bivalvia: Unionida).</title>
        <authorList>
            <person name="Smith C.H."/>
        </authorList>
    </citation>
    <scope>NUCLEOTIDE SEQUENCE</scope>
    <source>
        <strain evidence="1">CHS0354</strain>
        <tissue evidence="1">Mantle</tissue>
    </source>
</reference>
<accession>A0AAE0VY46</accession>
<evidence type="ECO:0000313" key="2">
    <source>
        <dbReference type="Proteomes" id="UP001195483"/>
    </source>
</evidence>
<dbReference type="AlphaFoldDB" id="A0AAE0VY46"/>
<evidence type="ECO:0000313" key="1">
    <source>
        <dbReference type="EMBL" id="KAK3594269.1"/>
    </source>
</evidence>
<sequence length="204" mass="22961">MEEKALETTPSEGRQVSEYIYARSAMRLEMCIPSFPLSSGGNQVAETSLMENIRAILDNYEDTKYGTVEFAITPIGGWDIESFVKAFLNAINSFFSKSQETSAKKVYLCTSDVDIFARIKHAAIDFLHLFIKEHNKASDAFLVEMDVAADNEDGERHFNEEKNPQGKLFSRKLQDITTTENLIPKPVMDFATLTCALILEDTKP</sequence>
<proteinExistence type="predicted"/>
<protein>
    <submittedName>
        <fullName evidence="1">Uncharacterized protein</fullName>
    </submittedName>
</protein>
<dbReference type="EMBL" id="JAEAOA010000579">
    <property type="protein sequence ID" value="KAK3594269.1"/>
    <property type="molecule type" value="Genomic_DNA"/>
</dbReference>
<dbReference type="SUPFAM" id="SSF52949">
    <property type="entry name" value="Macro domain-like"/>
    <property type="match status" value="1"/>
</dbReference>
<dbReference type="InterPro" id="IPR043472">
    <property type="entry name" value="Macro_dom-like"/>
</dbReference>
<keyword evidence="2" id="KW-1185">Reference proteome</keyword>